<dbReference type="AlphaFoldDB" id="A0A2P5C5R7"/>
<dbReference type="PANTHER" id="PTHR48007">
    <property type="entry name" value="LEUCINE-RICH REPEAT RECEPTOR-LIKE PROTEIN KINASE PXC1"/>
    <property type="match status" value="1"/>
</dbReference>
<keyword evidence="2" id="KW-0433">Leucine-rich repeat</keyword>
<dbReference type="Pfam" id="PF08263">
    <property type="entry name" value="LRRNT_2"/>
    <property type="match status" value="1"/>
</dbReference>
<dbReference type="InterPro" id="IPR000719">
    <property type="entry name" value="Prot_kinase_dom"/>
</dbReference>
<evidence type="ECO:0000259" key="9">
    <source>
        <dbReference type="PROSITE" id="PS50011"/>
    </source>
</evidence>
<keyword evidence="6 7" id="KW-0472">Membrane</keyword>
<evidence type="ECO:0000313" key="10">
    <source>
        <dbReference type="EMBL" id="PON56367.1"/>
    </source>
</evidence>
<comment type="caution">
    <text evidence="10">The sequence shown here is derived from an EMBL/GenBank/DDBJ whole genome shotgun (WGS) entry which is preliminary data.</text>
</comment>
<evidence type="ECO:0000256" key="1">
    <source>
        <dbReference type="ARBA" id="ARBA00004370"/>
    </source>
</evidence>
<dbReference type="InterPro" id="IPR046959">
    <property type="entry name" value="PRK1-6/SRF4-like"/>
</dbReference>
<keyword evidence="10" id="KW-0808">Transferase</keyword>
<sequence length="644" mass="71515">MLTITALIHTLFLSVSLSNPDITVLLSFKASSDRSNSLSSWVNSSGSDPCSDHWLGVTCDPESGRITRLVLENLNLTGSAQPLSQLVHLRHLSLKGNRISSSSLELSPWPNLKHLYLSHNRFAGKFPAGISSLRRLRRLDLSHNGFSGKIPLTELSRLPHLLTLRLESNSFDGELDAVETYPYAVSDFNVSENNLSGEIPFWLSMFPATSFAGNKFLCGHPLPYDCPNPTVQKKSGKNAVLLTTVVVTAAAAALAVVAVTLAWYYWHKRRNQKVTTFRTCDCARKQCGRHGSHGGPIWSRSRESYDEAAAAMDVVAFEGCNKGIGGADDLLRASAEMLGKGSVGTTYKVVMDGGDTVAVKRVTEGRLGKEVEWWLRQVLGKLRHTNLVSLRAYHRSQNQELLLLVYDFLPNGSLHHLLHGNRGPGRTPLDWSTRLRLASDSARAIAFLHDNNKAKLFHGHLTSSNIVVDRFGNGCVADAGLHQLLHVPLSPHSAYTAPELITLGNQNTITSPRKYTQKCDVYSFGVVLLEILTGKTIQEGENRLSLEKWIQSMARKDWTSWEVLDIELLVYRDMEGEIMALMQVALLCLSPSSKDRPTMSMVYRMIEDIRTKGIRDRETTSIMDDLVTNTLSDTLSEKHSQIYH</sequence>
<dbReference type="PANTHER" id="PTHR48007:SF53">
    <property type="entry name" value="OS01G0711200 PROTEIN"/>
    <property type="match status" value="1"/>
</dbReference>
<dbReference type="SUPFAM" id="SSF52058">
    <property type="entry name" value="L domain-like"/>
    <property type="match status" value="1"/>
</dbReference>
<evidence type="ECO:0000256" key="5">
    <source>
        <dbReference type="ARBA" id="ARBA00022989"/>
    </source>
</evidence>
<keyword evidence="10" id="KW-0418">Kinase</keyword>
<dbReference type="PROSITE" id="PS50011">
    <property type="entry name" value="PROTEIN_KINASE_DOM"/>
    <property type="match status" value="1"/>
</dbReference>
<dbReference type="InterPro" id="IPR001245">
    <property type="entry name" value="Ser-Thr/Tyr_kinase_cat_dom"/>
</dbReference>
<keyword evidence="3 7" id="KW-0812">Transmembrane</keyword>
<dbReference type="EMBL" id="JXTB01000172">
    <property type="protein sequence ID" value="PON56367.1"/>
    <property type="molecule type" value="Genomic_DNA"/>
</dbReference>
<keyword evidence="8" id="KW-0732">Signal</keyword>
<feature type="transmembrane region" description="Helical" evidence="7">
    <location>
        <begin position="239"/>
        <end position="266"/>
    </location>
</feature>
<keyword evidence="11" id="KW-1185">Reference proteome</keyword>
<evidence type="ECO:0000313" key="11">
    <source>
        <dbReference type="Proteomes" id="UP000237105"/>
    </source>
</evidence>
<proteinExistence type="predicted"/>
<dbReference type="InterPro" id="IPR011009">
    <property type="entry name" value="Kinase-like_dom_sf"/>
</dbReference>
<feature type="domain" description="Protein kinase" evidence="9">
    <location>
        <begin position="332"/>
        <end position="609"/>
    </location>
</feature>
<evidence type="ECO:0000256" key="3">
    <source>
        <dbReference type="ARBA" id="ARBA00022692"/>
    </source>
</evidence>
<evidence type="ECO:0000256" key="6">
    <source>
        <dbReference type="ARBA" id="ARBA00023136"/>
    </source>
</evidence>
<dbReference type="InterPro" id="IPR001611">
    <property type="entry name" value="Leu-rich_rpt"/>
</dbReference>
<dbReference type="OrthoDB" id="1890790at2759"/>
<accession>A0A2P5C5R7</accession>
<evidence type="ECO:0000256" key="2">
    <source>
        <dbReference type="ARBA" id="ARBA00022614"/>
    </source>
</evidence>
<reference evidence="11" key="1">
    <citation type="submission" date="2016-06" db="EMBL/GenBank/DDBJ databases">
        <title>Parallel loss of symbiosis genes in relatives of nitrogen-fixing non-legume Parasponia.</title>
        <authorList>
            <person name="Van Velzen R."/>
            <person name="Holmer R."/>
            <person name="Bu F."/>
            <person name="Rutten L."/>
            <person name="Van Zeijl A."/>
            <person name="Liu W."/>
            <person name="Santuari L."/>
            <person name="Cao Q."/>
            <person name="Sharma T."/>
            <person name="Shen D."/>
            <person name="Roswanjaya Y."/>
            <person name="Wardhani T."/>
            <person name="Kalhor M.S."/>
            <person name="Jansen J."/>
            <person name="Van den Hoogen J."/>
            <person name="Gungor B."/>
            <person name="Hartog M."/>
            <person name="Hontelez J."/>
            <person name="Verver J."/>
            <person name="Yang W.-C."/>
            <person name="Schijlen E."/>
            <person name="Repin R."/>
            <person name="Schilthuizen M."/>
            <person name="Schranz E."/>
            <person name="Heidstra R."/>
            <person name="Miyata K."/>
            <person name="Fedorova E."/>
            <person name="Kohlen W."/>
            <person name="Bisseling T."/>
            <person name="Smit S."/>
            <person name="Geurts R."/>
        </authorList>
    </citation>
    <scope>NUCLEOTIDE SEQUENCE [LARGE SCALE GENOMIC DNA]</scope>
    <source>
        <strain evidence="11">cv. WU1-14</strain>
    </source>
</reference>
<dbReference type="Gene3D" id="3.80.10.10">
    <property type="entry name" value="Ribonuclease Inhibitor"/>
    <property type="match status" value="2"/>
</dbReference>
<gene>
    <name evidence="10" type="ORF">PanWU01x14_181980</name>
</gene>
<dbReference type="GO" id="GO:0005524">
    <property type="term" value="F:ATP binding"/>
    <property type="evidence" value="ECO:0007669"/>
    <property type="project" value="InterPro"/>
</dbReference>
<keyword evidence="5 7" id="KW-1133">Transmembrane helix</keyword>
<dbReference type="Pfam" id="PF07714">
    <property type="entry name" value="PK_Tyr_Ser-Thr"/>
    <property type="match status" value="1"/>
</dbReference>
<keyword evidence="4" id="KW-0677">Repeat</keyword>
<dbReference type="Pfam" id="PF13855">
    <property type="entry name" value="LRR_8"/>
    <property type="match status" value="1"/>
</dbReference>
<comment type="subcellular location">
    <subcellularLocation>
        <location evidence="1">Membrane</location>
    </subcellularLocation>
</comment>
<dbReference type="Proteomes" id="UP000237105">
    <property type="component" value="Unassembled WGS sequence"/>
</dbReference>
<dbReference type="InterPro" id="IPR032675">
    <property type="entry name" value="LRR_dom_sf"/>
</dbReference>
<dbReference type="SUPFAM" id="SSF56112">
    <property type="entry name" value="Protein kinase-like (PK-like)"/>
    <property type="match status" value="1"/>
</dbReference>
<evidence type="ECO:0000256" key="7">
    <source>
        <dbReference type="SAM" id="Phobius"/>
    </source>
</evidence>
<feature type="chain" id="PRO_5015187340" evidence="8">
    <location>
        <begin position="19"/>
        <end position="644"/>
    </location>
</feature>
<dbReference type="GO" id="GO:0004672">
    <property type="term" value="F:protein kinase activity"/>
    <property type="evidence" value="ECO:0007669"/>
    <property type="project" value="InterPro"/>
</dbReference>
<name>A0A2P5C5R7_PARAD</name>
<dbReference type="Gene3D" id="1.10.510.10">
    <property type="entry name" value="Transferase(Phosphotransferase) domain 1"/>
    <property type="match status" value="1"/>
</dbReference>
<protein>
    <submittedName>
        <fullName evidence="10">Tyrosine-protein kinase</fullName>
    </submittedName>
</protein>
<dbReference type="GO" id="GO:0016020">
    <property type="term" value="C:membrane"/>
    <property type="evidence" value="ECO:0007669"/>
    <property type="project" value="UniProtKB-SubCell"/>
</dbReference>
<dbReference type="Gene3D" id="3.30.200.20">
    <property type="entry name" value="Phosphorylase Kinase, domain 1"/>
    <property type="match status" value="1"/>
</dbReference>
<evidence type="ECO:0000256" key="8">
    <source>
        <dbReference type="SAM" id="SignalP"/>
    </source>
</evidence>
<feature type="signal peptide" evidence="8">
    <location>
        <begin position="1"/>
        <end position="18"/>
    </location>
</feature>
<evidence type="ECO:0000256" key="4">
    <source>
        <dbReference type="ARBA" id="ARBA00022737"/>
    </source>
</evidence>
<dbReference type="InterPro" id="IPR013210">
    <property type="entry name" value="LRR_N_plant-typ"/>
</dbReference>
<organism evidence="10 11">
    <name type="scientific">Parasponia andersonii</name>
    <name type="common">Sponia andersonii</name>
    <dbReference type="NCBI Taxonomy" id="3476"/>
    <lineage>
        <taxon>Eukaryota</taxon>
        <taxon>Viridiplantae</taxon>
        <taxon>Streptophyta</taxon>
        <taxon>Embryophyta</taxon>
        <taxon>Tracheophyta</taxon>
        <taxon>Spermatophyta</taxon>
        <taxon>Magnoliopsida</taxon>
        <taxon>eudicotyledons</taxon>
        <taxon>Gunneridae</taxon>
        <taxon>Pentapetalae</taxon>
        <taxon>rosids</taxon>
        <taxon>fabids</taxon>
        <taxon>Rosales</taxon>
        <taxon>Cannabaceae</taxon>
        <taxon>Parasponia</taxon>
    </lineage>
</organism>